<evidence type="ECO:0000256" key="9">
    <source>
        <dbReference type="SAM" id="MobiDB-lite"/>
    </source>
</evidence>
<gene>
    <name evidence="12" type="primary">rdr3</name>
</gene>
<feature type="compositionally biased region" description="Polar residues" evidence="9">
    <location>
        <begin position="64"/>
        <end position="79"/>
    </location>
</feature>
<dbReference type="Pfam" id="PF26253">
    <property type="entry name" value="RdRP_head"/>
    <property type="match status" value="1"/>
</dbReference>
<dbReference type="GO" id="GO:0031380">
    <property type="term" value="C:nuclear RNA-directed RNA polymerase complex"/>
    <property type="evidence" value="ECO:0007669"/>
    <property type="project" value="TreeGrafter"/>
</dbReference>
<proteinExistence type="inferred from homology"/>
<evidence type="ECO:0000256" key="2">
    <source>
        <dbReference type="ARBA" id="ARBA00022484"/>
    </source>
</evidence>
<dbReference type="PANTHER" id="PTHR23079:SF55">
    <property type="entry name" value="RNA-DIRECTED RNA POLYMERASE"/>
    <property type="match status" value="1"/>
</dbReference>
<keyword evidence="2 8" id="KW-0696">RNA-directed RNA polymerase</keyword>
<feature type="compositionally biased region" description="Basic residues" evidence="9">
    <location>
        <begin position="40"/>
        <end position="60"/>
    </location>
</feature>
<feature type="domain" description="RDRP core" evidence="10">
    <location>
        <begin position="503"/>
        <end position="1079"/>
    </location>
</feature>
<evidence type="ECO:0000256" key="1">
    <source>
        <dbReference type="ARBA" id="ARBA00005762"/>
    </source>
</evidence>
<keyword evidence="3 8" id="KW-0808">Transferase</keyword>
<keyword evidence="5 8" id="KW-0694">RNA-binding</keyword>
<dbReference type="InterPro" id="IPR057596">
    <property type="entry name" value="RDRP_core"/>
</dbReference>
<dbReference type="Pfam" id="PF05183">
    <property type="entry name" value="RdRP"/>
    <property type="match status" value="1"/>
</dbReference>
<feature type="domain" description="RDRP C-terminal head" evidence="11">
    <location>
        <begin position="1104"/>
        <end position="1259"/>
    </location>
</feature>
<evidence type="ECO:0000256" key="6">
    <source>
        <dbReference type="ARBA" id="ARBA00023158"/>
    </source>
</evidence>
<dbReference type="GO" id="GO:0003723">
    <property type="term" value="F:RNA binding"/>
    <property type="evidence" value="ECO:0007669"/>
    <property type="project" value="UniProtKB-KW"/>
</dbReference>
<dbReference type="PANTHER" id="PTHR23079">
    <property type="entry name" value="RNA-DEPENDENT RNA POLYMERASE"/>
    <property type="match status" value="1"/>
</dbReference>
<evidence type="ECO:0000256" key="7">
    <source>
        <dbReference type="ARBA" id="ARBA00048744"/>
    </source>
</evidence>
<name>M5EDV4_CRYPA</name>
<dbReference type="InterPro" id="IPR058752">
    <property type="entry name" value="RDRP_C_head"/>
</dbReference>
<feature type="compositionally biased region" description="Basic and acidic residues" evidence="9">
    <location>
        <begin position="1298"/>
        <end position="1309"/>
    </location>
</feature>
<dbReference type="InterPro" id="IPR007855">
    <property type="entry name" value="RDRP"/>
</dbReference>
<reference evidence="12" key="1">
    <citation type="journal article" date="2014" name="PLoS ONE">
        <title>Characterizing the Roles of Cryphonectria parasitica RNA-Dependent RNA Polymerase-Like Genes in Antiviral Defense, Viral Recombination and Transposon Transcript Accumulation.</title>
        <authorList>
            <person name="Zhang D.X."/>
            <person name="Spiering M.J."/>
            <person name="Nuss D.L."/>
        </authorList>
    </citation>
    <scope>NUCLEOTIDE SEQUENCE</scope>
    <source>
        <strain evidence="12">EP155</strain>
        <tissue evidence="12">Mycelium</tissue>
    </source>
</reference>
<evidence type="ECO:0000259" key="11">
    <source>
        <dbReference type="Pfam" id="PF26253"/>
    </source>
</evidence>
<feature type="region of interest" description="Disordered" evidence="9">
    <location>
        <begin position="1"/>
        <end position="79"/>
    </location>
</feature>
<accession>M5EDV4</accession>
<feature type="compositionally biased region" description="Basic and acidic residues" evidence="9">
    <location>
        <begin position="1274"/>
        <end position="1290"/>
    </location>
</feature>
<organism evidence="12">
    <name type="scientific">Cryphonectria parasitica</name>
    <name type="common">Chestnut blight fungus</name>
    <name type="synonym">Endothia parasitica</name>
    <dbReference type="NCBI Taxonomy" id="5116"/>
    <lineage>
        <taxon>Eukaryota</taxon>
        <taxon>Fungi</taxon>
        <taxon>Dikarya</taxon>
        <taxon>Ascomycota</taxon>
        <taxon>Pezizomycotina</taxon>
        <taxon>Sordariomycetes</taxon>
        <taxon>Sordariomycetidae</taxon>
        <taxon>Diaporthales</taxon>
        <taxon>Cryphonectriaceae</taxon>
        <taxon>Cryphonectria-Endothia species complex</taxon>
        <taxon>Cryphonectria</taxon>
    </lineage>
</organism>
<evidence type="ECO:0000256" key="8">
    <source>
        <dbReference type="RuleBase" id="RU363098"/>
    </source>
</evidence>
<feature type="region of interest" description="Disordered" evidence="9">
    <location>
        <begin position="1271"/>
        <end position="1309"/>
    </location>
</feature>
<dbReference type="EC" id="2.7.7.48" evidence="8"/>
<evidence type="ECO:0000256" key="5">
    <source>
        <dbReference type="ARBA" id="ARBA00022884"/>
    </source>
</evidence>
<sequence length="1386" mass="157943">MTTPTRAPNTHASLRNSPTTRSTPEIWMQFASSQADHSRASRYRHASRQRASHTSPRSRHGTGSPAQGLSPQHQPRNNTFHQLLSGANMWDITSITIRLNRLPPDITTRDIHLSLVRYNLFLTRIEIFENDDGQSVGSANVTIDPPPNMWPPWPGPAESLDIYKADGSSVRVPVQVQRVNRYDDWIKTPLGKDVPRQINLPTDQLLLCMMAKEDTMLKMPQNEYQTVRMAVQFFRRYIEISFRLDIWGKTGPQNLKIPIKFSHIKKIVRIKQDDGTWALLIQLPSPPEIFSRPDSVAYSHDDQLSVWQERDTWMRQLEITNQIAHATQPCASTAPAKLHKEYRTVDVGRWTNYFLRLPTNLEDLWMRCERHLTDYNVKIEEGHGFTMVEPGQTTAWTLLDSSAPRTTMEWLNMSRVHLPFEVRYQLEACISQGLLNEYNIDAEFLAKLNSFDIDRARMMLEGIADHNVPYYKPISMFEDPKILYYWPTAKVPAHAAMVRKAVVTPTAIYFKTPSVELTNRILRQYSDLTDRFLRVQFTDELTFGKIWSDQGSSKSDELYTRVLRVLLNGIVIGDRHYKVLAWSNSQFREHGAFFFCATDHVTCESIREWMGDLKHIRSVGKFAARMGQCFTTTRQVSGISVPKIVPVSDIERQKDGKLWNFTDGIGKISMFNARMVALEQDLVDVPSCFQVRMGGCKGVLVVWPDVPPKEVHIRPSQQKFLAPYNGLEIIKVSKFSQATLNTQIIPILNCLGVQDKVFLELLEEELKEYEEALTSATKASGLLQQRVDENQITLVISEMVKVFMDSNEPFLWTLLRLWRCWALQRLKQKAAIGVSKSAFLYGCVDELGVLRGHSKDTEGRGKRDEHSLPQIFLQVPKEGSDPNNDTNYRVVEGLCVVGRNPSLHPGDIRVVQAIDAPGLRHLKNVVVFPQRGDRDIPSMCSGGDLDGDDFFVIWDQRLLPKEWNFPPMDHDTESATPGLDGSQDITINQMCAFYAQYMKNDSLGLIATAHKAWADKIGPKHPKCLELAKFHSLAVDYVKSGTPAVMHRSLNPKSFPHFMERERNSYKSNRPLGRIYDRVNIEVFSPAYEMEFDERILSRFQHSDEELEKAGKVKAKYDVAMLRLMGQHERPISEFEVWSTFVLSRPRVGNDYKLQEVIGREVSALKERFRVACVEAVTGVDHKSAIFSHSDIDLENLDRFVAAMYKVTYNEVQATLARRSMPVLNEEGQGVTGGQGPDSHMPLISFPWLFHRELARIATGGQPVTRKWFGTSGDAEKAQKSVHEDIKDEQGTGTGEQKVTDKKQGAEDEHVARTVSGKILHRGDILDLFDEGARSGHRQVDQSVDDQDKEREEIEFEEMEMVDNGDEDALEALARMCANTGVRDEH</sequence>
<evidence type="ECO:0000313" key="12">
    <source>
        <dbReference type="EMBL" id="CCV01473.1"/>
    </source>
</evidence>
<keyword evidence="6" id="KW-0943">RNA-mediated gene silencing</keyword>
<dbReference type="GO" id="GO:0030422">
    <property type="term" value="P:siRNA processing"/>
    <property type="evidence" value="ECO:0007669"/>
    <property type="project" value="TreeGrafter"/>
</dbReference>
<keyword evidence="4 8" id="KW-0548">Nucleotidyltransferase</keyword>
<comment type="similarity">
    <text evidence="1 8">Belongs to the RdRP family.</text>
</comment>
<evidence type="ECO:0000256" key="3">
    <source>
        <dbReference type="ARBA" id="ARBA00022679"/>
    </source>
</evidence>
<evidence type="ECO:0000256" key="4">
    <source>
        <dbReference type="ARBA" id="ARBA00022695"/>
    </source>
</evidence>
<feature type="compositionally biased region" description="Polar residues" evidence="9">
    <location>
        <begin position="1"/>
        <end position="23"/>
    </location>
</feature>
<dbReference type="GO" id="GO:0003968">
    <property type="term" value="F:RNA-directed RNA polymerase activity"/>
    <property type="evidence" value="ECO:0007669"/>
    <property type="project" value="UniProtKB-KW"/>
</dbReference>
<comment type="catalytic activity">
    <reaction evidence="7 8">
        <text>RNA(n) + a ribonucleoside 5'-triphosphate = RNA(n+1) + diphosphate</text>
        <dbReference type="Rhea" id="RHEA:21248"/>
        <dbReference type="Rhea" id="RHEA-COMP:14527"/>
        <dbReference type="Rhea" id="RHEA-COMP:17342"/>
        <dbReference type="ChEBI" id="CHEBI:33019"/>
        <dbReference type="ChEBI" id="CHEBI:61557"/>
        <dbReference type="ChEBI" id="CHEBI:140395"/>
        <dbReference type="EC" id="2.7.7.48"/>
    </reaction>
</comment>
<dbReference type="EMBL" id="HF912384">
    <property type="protein sequence ID" value="CCV01473.1"/>
    <property type="molecule type" value="Genomic_DNA"/>
</dbReference>
<protein>
    <recommendedName>
        <fullName evidence="8">RNA-dependent RNA polymerase</fullName>
        <ecNumber evidence="8">2.7.7.48</ecNumber>
    </recommendedName>
</protein>
<evidence type="ECO:0000259" key="10">
    <source>
        <dbReference type="Pfam" id="PF05183"/>
    </source>
</evidence>